<proteinExistence type="predicted"/>
<dbReference type="RefSeq" id="WP_106136128.1">
    <property type="nucleotide sequence ID" value="NZ_PVTE01000002.1"/>
</dbReference>
<organism evidence="1 2">
    <name type="scientific">Spirosoma oryzae</name>
    <dbReference type="NCBI Taxonomy" id="1469603"/>
    <lineage>
        <taxon>Bacteria</taxon>
        <taxon>Pseudomonadati</taxon>
        <taxon>Bacteroidota</taxon>
        <taxon>Cytophagia</taxon>
        <taxon>Cytophagales</taxon>
        <taxon>Cytophagaceae</taxon>
        <taxon>Spirosoma</taxon>
    </lineage>
</organism>
<dbReference type="OrthoDB" id="982178at2"/>
<keyword evidence="2" id="KW-1185">Reference proteome</keyword>
<dbReference type="Proteomes" id="UP000238375">
    <property type="component" value="Unassembled WGS sequence"/>
</dbReference>
<gene>
    <name evidence="1" type="ORF">CLV58_1021</name>
</gene>
<evidence type="ECO:0000313" key="1">
    <source>
        <dbReference type="EMBL" id="PRY45257.1"/>
    </source>
</evidence>
<protein>
    <submittedName>
        <fullName evidence="1">Uncharacterized protein</fullName>
    </submittedName>
</protein>
<comment type="caution">
    <text evidence="1">The sequence shown here is derived from an EMBL/GenBank/DDBJ whole genome shotgun (WGS) entry which is preliminary data.</text>
</comment>
<dbReference type="EMBL" id="PVTE01000002">
    <property type="protein sequence ID" value="PRY45257.1"/>
    <property type="molecule type" value="Genomic_DNA"/>
</dbReference>
<evidence type="ECO:0000313" key="2">
    <source>
        <dbReference type="Proteomes" id="UP000238375"/>
    </source>
</evidence>
<name>A0A2T0THS9_9BACT</name>
<dbReference type="AlphaFoldDB" id="A0A2T0THS9"/>
<accession>A0A2T0THS9</accession>
<sequence>MNRLTSLTSALLLAVVITRCTPDRVKYTPELKQQMADMKIKRVTNADLVETVDELGGKVTAVVEKELTDSLTKAADAGRKAQLCQLQNLPRLDAISKKYGVTIQLLGPADVQNKTLDAKEREVLDAYLYNAEQKQSQIANIQKINDTTYIYNAAVPTENVICQICFGTEKTPLAVWRLAINKRDVVLRMNASVKKKPAN</sequence>
<reference evidence="1 2" key="1">
    <citation type="submission" date="2018-03" db="EMBL/GenBank/DDBJ databases">
        <title>Genomic Encyclopedia of Archaeal and Bacterial Type Strains, Phase II (KMG-II): from individual species to whole genera.</title>
        <authorList>
            <person name="Goeker M."/>
        </authorList>
    </citation>
    <scope>NUCLEOTIDE SEQUENCE [LARGE SCALE GENOMIC DNA]</scope>
    <source>
        <strain evidence="1 2">DSM 28354</strain>
    </source>
</reference>